<dbReference type="PANTHER" id="PTHR23327">
    <property type="entry name" value="RING FINGER PROTEIN 127"/>
    <property type="match status" value="1"/>
</dbReference>
<accession>A0AAJ0DJ01</accession>
<dbReference type="Pfam" id="PF03105">
    <property type="entry name" value="SPX"/>
    <property type="match status" value="1"/>
</dbReference>
<name>A0AAJ0DJ01_9PEZI</name>
<keyword evidence="5" id="KW-1185">Reference proteome</keyword>
<keyword evidence="1" id="KW-0862">Zinc</keyword>
<dbReference type="AlphaFoldDB" id="A0AAJ0DJ01"/>
<proteinExistence type="predicted"/>
<evidence type="ECO:0008006" key="6">
    <source>
        <dbReference type="Google" id="ProtNLM"/>
    </source>
</evidence>
<dbReference type="Gene3D" id="3.30.40.10">
    <property type="entry name" value="Zinc/RING finger domain, C3HC4 (zinc finger)"/>
    <property type="match status" value="1"/>
</dbReference>
<feature type="domain" description="RING-type" evidence="2">
    <location>
        <begin position="388"/>
        <end position="428"/>
    </location>
</feature>
<comment type="caution">
    <text evidence="4">The sequence shown here is derived from an EMBL/GenBank/DDBJ whole genome shotgun (WGS) entry which is preliminary data.</text>
</comment>
<evidence type="ECO:0000256" key="1">
    <source>
        <dbReference type="PROSITE-ProRule" id="PRU00175"/>
    </source>
</evidence>
<dbReference type="InterPro" id="IPR004331">
    <property type="entry name" value="SPX_dom"/>
</dbReference>
<dbReference type="PROSITE" id="PS50089">
    <property type="entry name" value="ZF_RING_2"/>
    <property type="match status" value="1"/>
</dbReference>
<evidence type="ECO:0000259" key="3">
    <source>
        <dbReference type="PROSITE" id="PS51382"/>
    </source>
</evidence>
<dbReference type="InterPro" id="IPR001841">
    <property type="entry name" value="Znf_RING"/>
</dbReference>
<protein>
    <recommendedName>
        <fullName evidence="6">SPX domain-containing protein</fullName>
    </recommendedName>
</protein>
<sequence length="484" mass="55374">MKFGQEYQQALANEDFPKEWRESAIEYKHLKKCIKKVHKELQSLGLHPDTLRRMSEWVGDSQPEHQDSKDYYSATAPTLSSVPEEFAPQLRVLVDGKTGMPLDATLAPETKSALQKLAKHEMMSAGRRDYLRIPQPPSNHAVRRSSVVSVLTEDIAEEPEDARWVQLPLASAKNFYDMLEPSVQELEVLREAETAKLEEDILDLGDAVENVVQPVREGMEATRKMNYRDLYFWREMFRLYTEKPIFYSGTEARRGAFTFTEAKSRLQAYDTKLREIGLLDQMKTPQARLAAQQFLDLNVKILRIMHFQEMNARAMTKILKKFDKRTHLEGNVFLKDIGTKHPALLTNSGKQGQLQSPGGFANSIARDLNAEIASKVLAIVPQPDDWDCPVCYSMAWKPVSLGCCKSVYCIRCIIKLQDEGMKRCPVCNQETVMKADGRNINFEAMEFLQKYFPMETRKRQKENEKAALVREHGEAFVKPGCAIQ</sequence>
<dbReference type="Proteomes" id="UP001271007">
    <property type="component" value="Unassembled WGS sequence"/>
</dbReference>
<evidence type="ECO:0000313" key="5">
    <source>
        <dbReference type="Proteomes" id="UP001271007"/>
    </source>
</evidence>
<dbReference type="GO" id="GO:0008270">
    <property type="term" value="F:zinc ion binding"/>
    <property type="evidence" value="ECO:0007669"/>
    <property type="project" value="UniProtKB-KW"/>
</dbReference>
<evidence type="ECO:0000313" key="4">
    <source>
        <dbReference type="EMBL" id="KAK3054866.1"/>
    </source>
</evidence>
<dbReference type="EMBL" id="JAWDJX010000010">
    <property type="protein sequence ID" value="KAK3054866.1"/>
    <property type="molecule type" value="Genomic_DNA"/>
</dbReference>
<dbReference type="PROSITE" id="PS51382">
    <property type="entry name" value="SPX"/>
    <property type="match status" value="1"/>
</dbReference>
<gene>
    <name evidence="4" type="ORF">LTR09_004024</name>
</gene>
<evidence type="ECO:0000259" key="2">
    <source>
        <dbReference type="PROSITE" id="PS50089"/>
    </source>
</evidence>
<feature type="domain" description="SPX" evidence="3">
    <location>
        <begin position="1"/>
        <end position="336"/>
    </location>
</feature>
<reference evidence="4" key="1">
    <citation type="submission" date="2023-04" db="EMBL/GenBank/DDBJ databases">
        <title>Black Yeasts Isolated from many extreme environments.</title>
        <authorList>
            <person name="Coleine C."/>
            <person name="Stajich J.E."/>
            <person name="Selbmann L."/>
        </authorList>
    </citation>
    <scope>NUCLEOTIDE SEQUENCE</scope>
    <source>
        <strain evidence="4">CCFEE 5312</strain>
    </source>
</reference>
<dbReference type="PANTHER" id="PTHR23327:SF51">
    <property type="entry name" value="TRANSCRIPTIONAL REGULATOR OF YEAST FORM ADHERENCE 3"/>
    <property type="match status" value="1"/>
</dbReference>
<dbReference type="SUPFAM" id="SSF57850">
    <property type="entry name" value="RING/U-box"/>
    <property type="match status" value="1"/>
</dbReference>
<organism evidence="4 5">
    <name type="scientific">Extremus antarcticus</name>
    <dbReference type="NCBI Taxonomy" id="702011"/>
    <lineage>
        <taxon>Eukaryota</taxon>
        <taxon>Fungi</taxon>
        <taxon>Dikarya</taxon>
        <taxon>Ascomycota</taxon>
        <taxon>Pezizomycotina</taxon>
        <taxon>Dothideomycetes</taxon>
        <taxon>Dothideomycetidae</taxon>
        <taxon>Mycosphaerellales</taxon>
        <taxon>Extremaceae</taxon>
        <taxon>Extremus</taxon>
    </lineage>
</organism>
<keyword evidence="1" id="KW-0863">Zinc-finger</keyword>
<dbReference type="InterPro" id="IPR013083">
    <property type="entry name" value="Znf_RING/FYVE/PHD"/>
</dbReference>
<keyword evidence="1" id="KW-0479">Metal-binding</keyword>